<dbReference type="RefSeq" id="WP_074233722.1">
    <property type="nucleotide sequence ID" value="NZ_FSRK01000001.1"/>
</dbReference>
<sequence>MNTKIDLRTPLITTNSEATTPSETFQNQTLRPVLKLQNDLYLTLFMHYAKRQKTDFDMLSIANKKTFLQQSLQKDVGMKNIFIGMTIGMFTEEEMEIYVSDSRELNRRIITMLIERLQSQII</sequence>
<evidence type="ECO:0000313" key="2">
    <source>
        <dbReference type="Proteomes" id="UP000185207"/>
    </source>
</evidence>
<dbReference type="STRING" id="1416779.SAMN05444409_0968"/>
<evidence type="ECO:0008006" key="3">
    <source>
        <dbReference type="Google" id="ProtNLM"/>
    </source>
</evidence>
<proteinExistence type="predicted"/>
<accession>A0A1N6F0N2</accession>
<protein>
    <recommendedName>
        <fullName evidence="3">Glyoxalase</fullName>
    </recommendedName>
</protein>
<gene>
    <name evidence="1" type="ORF">SAMN05444409_0968</name>
</gene>
<dbReference type="Proteomes" id="UP000185207">
    <property type="component" value="Unassembled WGS sequence"/>
</dbReference>
<organism evidence="1 2">
    <name type="scientific">Epilithonimonas zeae</name>
    <dbReference type="NCBI Taxonomy" id="1416779"/>
    <lineage>
        <taxon>Bacteria</taxon>
        <taxon>Pseudomonadati</taxon>
        <taxon>Bacteroidota</taxon>
        <taxon>Flavobacteriia</taxon>
        <taxon>Flavobacteriales</taxon>
        <taxon>Weeksellaceae</taxon>
        <taxon>Chryseobacterium group</taxon>
        <taxon>Epilithonimonas</taxon>
    </lineage>
</organism>
<dbReference type="EMBL" id="FSRK01000001">
    <property type="protein sequence ID" value="SIN88777.1"/>
    <property type="molecule type" value="Genomic_DNA"/>
</dbReference>
<keyword evidence="2" id="KW-1185">Reference proteome</keyword>
<evidence type="ECO:0000313" key="1">
    <source>
        <dbReference type="EMBL" id="SIN88777.1"/>
    </source>
</evidence>
<dbReference type="AlphaFoldDB" id="A0A1N6F0N2"/>
<name>A0A1N6F0N2_9FLAO</name>
<dbReference type="OrthoDB" id="1271679at2"/>
<reference evidence="2" key="1">
    <citation type="submission" date="2016-11" db="EMBL/GenBank/DDBJ databases">
        <authorList>
            <person name="Varghese N."/>
            <person name="Submissions S."/>
        </authorList>
    </citation>
    <scope>NUCLEOTIDE SEQUENCE [LARGE SCALE GENOMIC DNA]</scope>
    <source>
        <strain evidence="2">DSM 27623</strain>
    </source>
</reference>